<proteinExistence type="predicted"/>
<dbReference type="eggNOG" id="ENOG503124W">
    <property type="taxonomic scope" value="Bacteria"/>
</dbReference>
<dbReference type="HOGENOM" id="CLU_045083_0_0_9"/>
<dbReference type="OrthoDB" id="2369695at2"/>
<protein>
    <submittedName>
        <fullName evidence="1">Uncharacterized protein</fullName>
    </submittedName>
</protein>
<dbReference type="STRING" id="649639.Bcell_1886"/>
<organism evidence="1 2">
    <name type="scientific">Evansella cellulosilytica (strain ATCC 21833 / DSM 2522 / FERM P-1141 / JCM 9156 / N-4)</name>
    <name type="common">Bacillus cellulosilyticus</name>
    <dbReference type="NCBI Taxonomy" id="649639"/>
    <lineage>
        <taxon>Bacteria</taxon>
        <taxon>Bacillati</taxon>
        <taxon>Bacillota</taxon>
        <taxon>Bacilli</taxon>
        <taxon>Bacillales</taxon>
        <taxon>Bacillaceae</taxon>
        <taxon>Evansella</taxon>
    </lineage>
</organism>
<dbReference type="KEGG" id="bco:Bcell_1886"/>
<reference evidence="1" key="1">
    <citation type="submission" date="2010-12" db="EMBL/GenBank/DDBJ databases">
        <title>Complete sequence of Bacillus cellulosilyticus DSM 2522.</title>
        <authorList>
            <consortium name="US DOE Joint Genome Institute"/>
            <person name="Lucas S."/>
            <person name="Copeland A."/>
            <person name="Lapidus A."/>
            <person name="Cheng J.-F."/>
            <person name="Bruce D."/>
            <person name="Goodwin L."/>
            <person name="Pitluck S."/>
            <person name="Chertkov O."/>
            <person name="Detter J.C."/>
            <person name="Han C."/>
            <person name="Tapia R."/>
            <person name="Land M."/>
            <person name="Hauser L."/>
            <person name="Jeffries C."/>
            <person name="Kyrpides N."/>
            <person name="Ivanova N."/>
            <person name="Mikhailova N."/>
            <person name="Brumm P."/>
            <person name="Mead D."/>
            <person name="Woyke T."/>
        </authorList>
    </citation>
    <scope>NUCLEOTIDE SEQUENCE [LARGE SCALE GENOMIC DNA]</scope>
    <source>
        <strain evidence="1">DSM 2522</strain>
    </source>
</reference>
<sequence length="342" mass="40541">MKLMQVLSLQPQKELVERVKSLGLTCNAHSRQQVTEELSKLLLNREKLKETWINLTQSEKHLLLQMSYGISLASYSTELLTSLRREDQHLFPSILHGLKCKGWIYEGENGHLTLPLELKRTIKQFTLEEWQEEFIILPRNKSQDYYAIYDLFEFMDTVSDSKVPLTKTKTIYKKQLLNILKLLSMEETIPTEKWRFGYGRHFNSYPDCFSFLYDFCFDQGWIVEGESLTVTEKWNSGQNTSINELLDRMLRVYIRIYRRSIPQLPFIVDLLTNMLSGGDAIEEKQLIHKIKDYVDPYYYDNPKQIVEKRIVSMLKYIHFLSLTEIDGNCYLQLNERLMMRTK</sequence>
<evidence type="ECO:0000313" key="1">
    <source>
        <dbReference type="EMBL" id="ADU30148.1"/>
    </source>
</evidence>
<name>E6TZH4_EVAC2</name>
<dbReference type="Proteomes" id="UP000001401">
    <property type="component" value="Chromosome"/>
</dbReference>
<dbReference type="RefSeq" id="WP_013488484.1">
    <property type="nucleotide sequence ID" value="NC_014829.1"/>
</dbReference>
<accession>E6TZH4</accession>
<gene>
    <name evidence="1" type="ordered locus">Bcell_1886</name>
</gene>
<dbReference type="AlphaFoldDB" id="E6TZH4"/>
<keyword evidence="2" id="KW-1185">Reference proteome</keyword>
<evidence type="ECO:0000313" key="2">
    <source>
        <dbReference type="Proteomes" id="UP000001401"/>
    </source>
</evidence>
<dbReference type="EMBL" id="CP002394">
    <property type="protein sequence ID" value="ADU30148.1"/>
    <property type="molecule type" value="Genomic_DNA"/>
</dbReference>